<sequence>MTVTREELAAFTDGQLNTKRQAEVAALVAADPALAAEVEAHRGLKTRLAKHFAQIAEKPVPEHLTAILQPKQSEVVDFATARERIETKRRIPRWSLYAGPALAASLALALFLPRGGTDKMEPELLATLDNQLVSEQGPDGDTRILLSFRNSEDEFCRAYSVPGRSAIACHAPSGWEKRAAVEYVRGSAKDFRQASTNPIFQQVQEMAVGPALNAEEEAAARKAGWR</sequence>
<name>A0A844YJN8_9SPHN</name>
<reference evidence="2 3" key="1">
    <citation type="submission" date="2019-12" db="EMBL/GenBank/DDBJ databases">
        <title>Genomic-based taxomic classification of the family Erythrobacteraceae.</title>
        <authorList>
            <person name="Xu L."/>
        </authorList>
    </citation>
    <scope>NUCLEOTIDE SEQUENCE [LARGE SCALE GENOMIC DNA]</scope>
    <source>
        <strain evidence="2 3">MCCC 1A09965</strain>
    </source>
</reference>
<dbReference type="EMBL" id="WTYN01000006">
    <property type="protein sequence ID" value="MXO64082.1"/>
    <property type="molecule type" value="Genomic_DNA"/>
</dbReference>
<protein>
    <recommendedName>
        <fullName evidence="4">Anti-sigma factor</fullName>
    </recommendedName>
</protein>
<keyword evidence="1" id="KW-0472">Membrane</keyword>
<proteinExistence type="predicted"/>
<evidence type="ECO:0000313" key="3">
    <source>
        <dbReference type="Proteomes" id="UP000445582"/>
    </source>
</evidence>
<organism evidence="2 3">
    <name type="scientific">Qipengyuania oceanensis</name>
    <dbReference type="NCBI Taxonomy" id="1463597"/>
    <lineage>
        <taxon>Bacteria</taxon>
        <taxon>Pseudomonadati</taxon>
        <taxon>Pseudomonadota</taxon>
        <taxon>Alphaproteobacteria</taxon>
        <taxon>Sphingomonadales</taxon>
        <taxon>Erythrobacteraceae</taxon>
        <taxon>Qipengyuania</taxon>
    </lineage>
</organism>
<dbReference type="Proteomes" id="UP000445582">
    <property type="component" value="Unassembled WGS sequence"/>
</dbReference>
<keyword evidence="1" id="KW-1133">Transmembrane helix</keyword>
<evidence type="ECO:0008006" key="4">
    <source>
        <dbReference type="Google" id="ProtNLM"/>
    </source>
</evidence>
<keyword evidence="3" id="KW-1185">Reference proteome</keyword>
<gene>
    <name evidence="2" type="ORF">GRI48_13845</name>
</gene>
<evidence type="ECO:0000313" key="2">
    <source>
        <dbReference type="EMBL" id="MXO64082.1"/>
    </source>
</evidence>
<dbReference type="RefSeq" id="WP_160677562.1">
    <property type="nucleotide sequence ID" value="NZ_WTYN01000006.1"/>
</dbReference>
<evidence type="ECO:0000256" key="1">
    <source>
        <dbReference type="SAM" id="Phobius"/>
    </source>
</evidence>
<comment type="caution">
    <text evidence="2">The sequence shown here is derived from an EMBL/GenBank/DDBJ whole genome shotgun (WGS) entry which is preliminary data.</text>
</comment>
<dbReference type="AlphaFoldDB" id="A0A844YJN8"/>
<keyword evidence="1" id="KW-0812">Transmembrane</keyword>
<accession>A0A844YJN8</accession>
<dbReference type="OrthoDB" id="7502743at2"/>
<feature type="transmembrane region" description="Helical" evidence="1">
    <location>
        <begin position="94"/>
        <end position="112"/>
    </location>
</feature>